<reference evidence="4" key="1">
    <citation type="submission" date="2017-02" db="UniProtKB">
        <authorList>
            <consortium name="WormBaseParasite"/>
        </authorList>
    </citation>
    <scope>IDENTIFICATION</scope>
</reference>
<dbReference type="OrthoDB" id="10608286at2759"/>
<feature type="compositionally biased region" description="Polar residues" evidence="1">
    <location>
        <begin position="62"/>
        <end position="72"/>
    </location>
</feature>
<evidence type="ECO:0000313" key="2">
    <source>
        <dbReference type="EMBL" id="VDO02023.1"/>
    </source>
</evidence>
<feature type="compositionally biased region" description="Low complexity" evidence="1">
    <location>
        <begin position="143"/>
        <end position="152"/>
    </location>
</feature>
<sequence>MCFICRIEDFCRRIRRRRRERRVRRDSDNCNNGRNRRRRWFWQRSRPSNYQRPNPGWPPNYDSDTPQTYNISNREDPPPQSGGRTEAHMPPPPYLDPPPPYSSDEQATISASTTVPERKRIGEPVEIKYGDPIYEFLYSSPSELATTSASSSELDRRDRHPTSVYAGVLRKKR</sequence>
<feature type="region of interest" description="Disordered" evidence="1">
    <location>
        <begin position="143"/>
        <end position="173"/>
    </location>
</feature>
<name>A0A0R3TGH7_RODNA</name>
<dbReference type="Proteomes" id="UP000278807">
    <property type="component" value="Unassembled WGS sequence"/>
</dbReference>
<keyword evidence="3" id="KW-1185">Reference proteome</keyword>
<evidence type="ECO:0000313" key="4">
    <source>
        <dbReference type="WBParaSite" id="HNAJ_0000616801-mRNA-1"/>
    </source>
</evidence>
<evidence type="ECO:0000313" key="3">
    <source>
        <dbReference type="Proteomes" id="UP000278807"/>
    </source>
</evidence>
<protein>
    <submittedName>
        <fullName evidence="4">Similar to</fullName>
    </submittedName>
</protein>
<evidence type="ECO:0000256" key="1">
    <source>
        <dbReference type="SAM" id="MobiDB-lite"/>
    </source>
</evidence>
<accession>A0A0R3TGH7</accession>
<organism evidence="4">
    <name type="scientific">Rodentolepis nana</name>
    <name type="common">Dwarf tapeworm</name>
    <name type="synonym">Hymenolepis nana</name>
    <dbReference type="NCBI Taxonomy" id="102285"/>
    <lineage>
        <taxon>Eukaryota</taxon>
        <taxon>Metazoa</taxon>
        <taxon>Spiralia</taxon>
        <taxon>Lophotrochozoa</taxon>
        <taxon>Platyhelminthes</taxon>
        <taxon>Cestoda</taxon>
        <taxon>Eucestoda</taxon>
        <taxon>Cyclophyllidea</taxon>
        <taxon>Hymenolepididae</taxon>
        <taxon>Rodentolepis</taxon>
    </lineage>
</organism>
<feature type="compositionally biased region" description="Polar residues" evidence="1">
    <location>
        <begin position="105"/>
        <end position="115"/>
    </location>
</feature>
<reference evidence="2 3" key="2">
    <citation type="submission" date="2018-11" db="EMBL/GenBank/DDBJ databases">
        <authorList>
            <consortium name="Pathogen Informatics"/>
        </authorList>
    </citation>
    <scope>NUCLEOTIDE SEQUENCE [LARGE SCALE GENOMIC DNA]</scope>
</reference>
<feature type="region of interest" description="Disordered" evidence="1">
    <location>
        <begin position="47"/>
        <end position="123"/>
    </location>
</feature>
<dbReference type="AlphaFoldDB" id="A0A0R3TGH7"/>
<dbReference type="EMBL" id="UZAE01006197">
    <property type="protein sequence ID" value="VDO02023.1"/>
    <property type="molecule type" value="Genomic_DNA"/>
</dbReference>
<gene>
    <name evidence="2" type="ORF">HNAJ_LOCUS6163</name>
</gene>
<dbReference type="WBParaSite" id="HNAJ_0000616801-mRNA-1">
    <property type="protein sequence ID" value="HNAJ_0000616801-mRNA-1"/>
    <property type="gene ID" value="HNAJ_0000616801"/>
</dbReference>
<proteinExistence type="predicted"/>
<feature type="compositionally biased region" description="Pro residues" evidence="1">
    <location>
        <begin position="89"/>
        <end position="101"/>
    </location>
</feature>